<evidence type="ECO:0000313" key="3">
    <source>
        <dbReference type="Proteomes" id="UP000755667"/>
    </source>
</evidence>
<dbReference type="Proteomes" id="UP000809440">
    <property type="component" value="Unassembled WGS sequence"/>
</dbReference>
<protein>
    <submittedName>
        <fullName evidence="1">Uncharacterized protein</fullName>
    </submittedName>
</protein>
<keyword evidence="4" id="KW-1185">Reference proteome</keyword>
<evidence type="ECO:0000313" key="4">
    <source>
        <dbReference type="Proteomes" id="UP000809440"/>
    </source>
</evidence>
<dbReference type="EMBL" id="JAFBXE010000017">
    <property type="protein sequence ID" value="MBM2414663.1"/>
    <property type="molecule type" value="Genomic_DNA"/>
</dbReference>
<name>A0A9Q2NZG5_9RHOB</name>
<organism evidence="1 3">
    <name type="scientific">Marivita cryptomonadis</name>
    <dbReference type="NCBI Taxonomy" id="505252"/>
    <lineage>
        <taxon>Bacteria</taxon>
        <taxon>Pseudomonadati</taxon>
        <taxon>Pseudomonadota</taxon>
        <taxon>Alphaproteobacteria</taxon>
        <taxon>Rhodobacterales</taxon>
        <taxon>Roseobacteraceae</taxon>
        <taxon>Marivita</taxon>
    </lineage>
</organism>
<dbReference type="Gene3D" id="1.20.1290.10">
    <property type="entry name" value="AhpD-like"/>
    <property type="match status" value="2"/>
</dbReference>
<dbReference type="AlphaFoldDB" id="A0A9Q2NZG5"/>
<evidence type="ECO:0000313" key="2">
    <source>
        <dbReference type="EMBL" id="MBM2419334.1"/>
    </source>
</evidence>
<dbReference type="SUPFAM" id="SSF69118">
    <property type="entry name" value="AhpD-like"/>
    <property type="match status" value="2"/>
</dbReference>
<dbReference type="Proteomes" id="UP000755667">
    <property type="component" value="Unassembled WGS sequence"/>
</dbReference>
<dbReference type="EMBL" id="JAFBXF010000017">
    <property type="protein sequence ID" value="MBM2419334.1"/>
    <property type="molecule type" value="Genomic_DNA"/>
</dbReference>
<dbReference type="InterPro" id="IPR029032">
    <property type="entry name" value="AhpD-like"/>
</dbReference>
<gene>
    <name evidence="1" type="ORF">JQX41_20265</name>
    <name evidence="2" type="ORF">JQX48_20285</name>
</gene>
<dbReference type="RefSeq" id="WP_138487594.1">
    <property type="nucleotide sequence ID" value="NZ_JAFBWU010000017.1"/>
</dbReference>
<reference evidence="1 4" key="1">
    <citation type="submission" date="2021-01" db="EMBL/GenBank/DDBJ databases">
        <title>Diatom-associated Roseobacters Show Island Model of Population Structure.</title>
        <authorList>
            <person name="Qu L."/>
            <person name="Feng X."/>
            <person name="Chen Y."/>
            <person name="Li L."/>
            <person name="Wang X."/>
            <person name="Hu Z."/>
            <person name="Wang H."/>
            <person name="Luo H."/>
        </authorList>
    </citation>
    <scope>NUCLEOTIDE SEQUENCE</scope>
    <source>
        <strain evidence="2 4">CC28-63</strain>
        <strain evidence="1">CC28-69</strain>
    </source>
</reference>
<evidence type="ECO:0000313" key="1">
    <source>
        <dbReference type="EMBL" id="MBM2414663.1"/>
    </source>
</evidence>
<comment type="caution">
    <text evidence="1">The sequence shown here is derived from an EMBL/GenBank/DDBJ whole genome shotgun (WGS) entry which is preliminary data.</text>
</comment>
<accession>A0A9Q2NZG5</accession>
<sequence length="244" mass="26107">MTDDAEALRIKLEKLAASRGFLLPHHGALAAGAPALHDAYLRMYNALTVASRVLTAHERESVWLGILIAVEEHVGTHHLELFREAGGTDAEAEALIALTGQAASLSAFHFAAKSFPDHLPALDPEKAYDRSVAALRGPLSDGTAHMALLAVQAARGDRPGIAHHLRAGYALGLAEEAMVEALSYLMWPRGVNCFLEACEVWHDLMVAGDVTPSERFAVWRDLPGQGAFRAGEDTRVAGFDEGAG</sequence>
<proteinExistence type="predicted"/>